<comment type="caution">
    <text evidence="1">The sequence shown here is derived from an EMBL/GenBank/DDBJ whole genome shotgun (WGS) entry which is preliminary data.</text>
</comment>
<evidence type="ECO:0000313" key="1">
    <source>
        <dbReference type="EMBL" id="KKL83522.1"/>
    </source>
</evidence>
<proteinExistence type="predicted"/>
<protein>
    <submittedName>
        <fullName evidence="1">Uncharacterized protein</fullName>
    </submittedName>
</protein>
<name>A0A0F9I820_9ZZZZ</name>
<gene>
    <name evidence="1" type="ORF">LCGC14_1973850</name>
</gene>
<accession>A0A0F9I820</accession>
<organism evidence="1">
    <name type="scientific">marine sediment metagenome</name>
    <dbReference type="NCBI Taxonomy" id="412755"/>
    <lineage>
        <taxon>unclassified sequences</taxon>
        <taxon>metagenomes</taxon>
        <taxon>ecological metagenomes</taxon>
    </lineage>
</organism>
<dbReference type="EMBL" id="LAZR01021960">
    <property type="protein sequence ID" value="KKL83522.1"/>
    <property type="molecule type" value="Genomic_DNA"/>
</dbReference>
<sequence length="28" mass="3296">MVKIRLLDDEEVPVEDEAFLVLERHKDG</sequence>
<dbReference type="AlphaFoldDB" id="A0A0F9I820"/>
<feature type="non-terminal residue" evidence="1">
    <location>
        <position position="28"/>
    </location>
</feature>
<reference evidence="1" key="1">
    <citation type="journal article" date="2015" name="Nature">
        <title>Complex archaea that bridge the gap between prokaryotes and eukaryotes.</title>
        <authorList>
            <person name="Spang A."/>
            <person name="Saw J.H."/>
            <person name="Jorgensen S.L."/>
            <person name="Zaremba-Niedzwiedzka K."/>
            <person name="Martijn J."/>
            <person name="Lind A.E."/>
            <person name="van Eijk R."/>
            <person name="Schleper C."/>
            <person name="Guy L."/>
            <person name="Ettema T.J."/>
        </authorList>
    </citation>
    <scope>NUCLEOTIDE SEQUENCE</scope>
</reference>